<feature type="non-terminal residue" evidence="5">
    <location>
        <position position="195"/>
    </location>
</feature>
<name>A0ABD5SVZ1_9EURY</name>
<dbReference type="GO" id="GO:0044281">
    <property type="term" value="P:small molecule metabolic process"/>
    <property type="evidence" value="ECO:0007669"/>
    <property type="project" value="UniProtKB-ARBA"/>
</dbReference>
<comment type="caution">
    <text evidence="5">The sequence shown here is derived from an EMBL/GenBank/DDBJ whole genome shotgun (WGS) entry which is preliminary data.</text>
</comment>
<gene>
    <name evidence="5" type="ORF">ACFQE6_27580</name>
</gene>
<dbReference type="Proteomes" id="UP001596383">
    <property type="component" value="Unassembled WGS sequence"/>
</dbReference>
<keyword evidence="2" id="KW-0862">Zinc</keyword>
<dbReference type="PROSITE" id="PS00059">
    <property type="entry name" value="ADH_ZINC"/>
    <property type="match status" value="1"/>
</dbReference>
<dbReference type="Pfam" id="PF08240">
    <property type="entry name" value="ADH_N"/>
    <property type="match status" value="1"/>
</dbReference>
<dbReference type="GO" id="GO:0043168">
    <property type="term" value="F:anion binding"/>
    <property type="evidence" value="ECO:0007669"/>
    <property type="project" value="UniProtKB-ARBA"/>
</dbReference>
<dbReference type="InterPro" id="IPR011032">
    <property type="entry name" value="GroES-like_sf"/>
</dbReference>
<dbReference type="Gene3D" id="3.40.50.720">
    <property type="entry name" value="NAD(P)-binding Rossmann-like Domain"/>
    <property type="match status" value="1"/>
</dbReference>
<dbReference type="GO" id="GO:0046872">
    <property type="term" value="F:metal ion binding"/>
    <property type="evidence" value="ECO:0007669"/>
    <property type="project" value="UniProtKB-KW"/>
</dbReference>
<dbReference type="PANTHER" id="PTHR43401:SF2">
    <property type="entry name" value="L-THREONINE 3-DEHYDROGENASE"/>
    <property type="match status" value="1"/>
</dbReference>
<dbReference type="EMBL" id="JBHSWV010000597">
    <property type="protein sequence ID" value="MFC6768635.1"/>
    <property type="molecule type" value="Genomic_DNA"/>
</dbReference>
<evidence type="ECO:0000313" key="5">
    <source>
        <dbReference type="EMBL" id="MFC6768635.1"/>
    </source>
</evidence>
<keyword evidence="6" id="KW-1185">Reference proteome</keyword>
<dbReference type="Gene3D" id="3.90.180.10">
    <property type="entry name" value="Medium-chain alcohol dehydrogenases, catalytic domain"/>
    <property type="match status" value="1"/>
</dbReference>
<evidence type="ECO:0000259" key="4">
    <source>
        <dbReference type="Pfam" id="PF08240"/>
    </source>
</evidence>
<reference evidence="5 6" key="1">
    <citation type="journal article" date="2019" name="Int. J. Syst. Evol. Microbiol.">
        <title>The Global Catalogue of Microorganisms (GCM) 10K type strain sequencing project: providing services to taxonomists for standard genome sequencing and annotation.</title>
        <authorList>
            <consortium name="The Broad Institute Genomics Platform"/>
            <consortium name="The Broad Institute Genome Sequencing Center for Infectious Disease"/>
            <person name="Wu L."/>
            <person name="Ma J."/>
        </authorList>
    </citation>
    <scope>NUCLEOTIDE SEQUENCE [LARGE SCALE GENOMIC DNA]</scope>
    <source>
        <strain evidence="5 6">LMG 29247</strain>
    </source>
</reference>
<proteinExistence type="predicted"/>
<sequence length="195" mass="20245">MTPNATGRMTALLKTRPEPGMSLESVPVPEPGPGEVRIRVESVGIDGGAEALLYDWHESKHHYANALPQLFGHEFAGTVDAIGSDAEGIETGERVAVEPIVGCGHCRHCRSGSFAICPDRRILGLDAEIDGALAEYAVVPRETLYPIGSLSADAGVFLELLGLAVHGIERSGFEPGDSVAITGPGPVGIGALVAA</sequence>
<dbReference type="GO" id="GO:0016616">
    <property type="term" value="F:oxidoreductase activity, acting on the CH-OH group of donors, NAD or NADP as acceptor"/>
    <property type="evidence" value="ECO:0007669"/>
    <property type="project" value="UniProtKB-ARBA"/>
</dbReference>
<dbReference type="PANTHER" id="PTHR43401">
    <property type="entry name" value="L-THREONINE 3-DEHYDROGENASE"/>
    <property type="match status" value="1"/>
</dbReference>
<keyword evidence="1" id="KW-0479">Metal-binding</keyword>
<keyword evidence="3" id="KW-0560">Oxidoreductase</keyword>
<evidence type="ECO:0000256" key="2">
    <source>
        <dbReference type="ARBA" id="ARBA00022833"/>
    </source>
</evidence>
<dbReference type="InterPro" id="IPR013154">
    <property type="entry name" value="ADH-like_N"/>
</dbReference>
<feature type="domain" description="Alcohol dehydrogenase-like N-terminal" evidence="4">
    <location>
        <begin position="32"/>
        <end position="147"/>
    </location>
</feature>
<dbReference type="SUPFAM" id="SSF50129">
    <property type="entry name" value="GroES-like"/>
    <property type="match status" value="1"/>
</dbReference>
<evidence type="ECO:0000256" key="3">
    <source>
        <dbReference type="ARBA" id="ARBA00023002"/>
    </source>
</evidence>
<dbReference type="InterPro" id="IPR002328">
    <property type="entry name" value="ADH_Zn_CS"/>
</dbReference>
<accession>A0ABD5SVZ1</accession>
<evidence type="ECO:0000313" key="6">
    <source>
        <dbReference type="Proteomes" id="UP001596383"/>
    </source>
</evidence>
<dbReference type="GO" id="GO:0051262">
    <property type="term" value="P:protein tetramerization"/>
    <property type="evidence" value="ECO:0007669"/>
    <property type="project" value="UniProtKB-ARBA"/>
</dbReference>
<dbReference type="AlphaFoldDB" id="A0ABD5SVZ1"/>
<evidence type="ECO:0000256" key="1">
    <source>
        <dbReference type="ARBA" id="ARBA00022723"/>
    </source>
</evidence>
<dbReference type="RefSeq" id="WP_273741386.1">
    <property type="nucleotide sequence ID" value="NZ_JAQIVI010000597.1"/>
</dbReference>
<organism evidence="5 6">
    <name type="scientific">Natrinema soli</name>
    <dbReference type="NCBI Taxonomy" id="1930624"/>
    <lineage>
        <taxon>Archaea</taxon>
        <taxon>Methanobacteriati</taxon>
        <taxon>Methanobacteriota</taxon>
        <taxon>Stenosarchaea group</taxon>
        <taxon>Halobacteria</taxon>
        <taxon>Halobacteriales</taxon>
        <taxon>Natrialbaceae</taxon>
        <taxon>Natrinema</taxon>
    </lineage>
</organism>
<dbReference type="InterPro" id="IPR050129">
    <property type="entry name" value="Zn_alcohol_dh"/>
</dbReference>
<protein>
    <submittedName>
        <fullName evidence="5">Zinc-binding dehydrogenase</fullName>
    </submittedName>
</protein>
<dbReference type="GO" id="GO:0030554">
    <property type="term" value="F:adenyl nucleotide binding"/>
    <property type="evidence" value="ECO:0007669"/>
    <property type="project" value="UniProtKB-ARBA"/>
</dbReference>